<feature type="domain" description="RanBD1" evidence="2">
    <location>
        <begin position="186"/>
        <end position="291"/>
    </location>
</feature>
<dbReference type="GO" id="GO:0005096">
    <property type="term" value="F:GTPase activator activity"/>
    <property type="evidence" value="ECO:0007669"/>
    <property type="project" value="TreeGrafter"/>
</dbReference>
<feature type="non-terminal residue" evidence="4">
    <location>
        <position position="291"/>
    </location>
</feature>
<dbReference type="PaxDb" id="121845-A0A3Q0JMV1"/>
<feature type="compositionally biased region" description="Polar residues" evidence="1">
    <location>
        <begin position="27"/>
        <end position="37"/>
    </location>
</feature>
<feature type="non-terminal residue" evidence="4">
    <location>
        <position position="1"/>
    </location>
</feature>
<dbReference type="InterPro" id="IPR011993">
    <property type="entry name" value="PH-like_dom_sf"/>
</dbReference>
<keyword evidence="3" id="KW-1185">Reference proteome</keyword>
<evidence type="ECO:0000259" key="2">
    <source>
        <dbReference type="PROSITE" id="PS50196"/>
    </source>
</evidence>
<evidence type="ECO:0000256" key="1">
    <source>
        <dbReference type="SAM" id="MobiDB-lite"/>
    </source>
</evidence>
<gene>
    <name evidence="4" type="primary">LOC103521812</name>
</gene>
<dbReference type="InterPro" id="IPR000156">
    <property type="entry name" value="Ran_bind_dom"/>
</dbReference>
<feature type="compositionally biased region" description="Polar residues" evidence="1">
    <location>
        <begin position="157"/>
        <end position="169"/>
    </location>
</feature>
<reference evidence="4" key="1">
    <citation type="submission" date="2025-08" db="UniProtKB">
        <authorList>
            <consortium name="RefSeq"/>
        </authorList>
    </citation>
    <scope>IDENTIFICATION</scope>
</reference>
<dbReference type="STRING" id="121845.A0A3Q0JMV1"/>
<dbReference type="AlphaFoldDB" id="A0A3Q0JMV1"/>
<evidence type="ECO:0000313" key="3">
    <source>
        <dbReference type="Proteomes" id="UP000079169"/>
    </source>
</evidence>
<feature type="region of interest" description="Disordered" evidence="1">
    <location>
        <begin position="157"/>
        <end position="190"/>
    </location>
</feature>
<dbReference type="Gene3D" id="2.30.29.30">
    <property type="entry name" value="Pleckstrin-homology domain (PH domain)/Phosphotyrosine-binding domain (PTB)"/>
    <property type="match status" value="1"/>
</dbReference>
<dbReference type="GeneID" id="103521812"/>
<dbReference type="Proteomes" id="UP000079169">
    <property type="component" value="Unplaced"/>
</dbReference>
<dbReference type="GO" id="GO:0005643">
    <property type="term" value="C:nuclear pore"/>
    <property type="evidence" value="ECO:0007669"/>
    <property type="project" value="TreeGrafter"/>
</dbReference>
<feature type="region of interest" description="Disordered" evidence="1">
    <location>
        <begin position="24"/>
        <end position="43"/>
    </location>
</feature>
<dbReference type="GO" id="GO:0005737">
    <property type="term" value="C:cytoplasm"/>
    <property type="evidence" value="ECO:0007669"/>
    <property type="project" value="TreeGrafter"/>
</dbReference>
<protein>
    <submittedName>
        <fullName evidence="4">E3 SUMO-protein ligase RanBP2-like</fullName>
    </submittedName>
</protein>
<dbReference type="PANTHER" id="PTHR23138">
    <property type="entry name" value="RAN BINDING PROTEIN"/>
    <property type="match status" value="1"/>
</dbReference>
<organism evidence="3 4">
    <name type="scientific">Diaphorina citri</name>
    <name type="common">Asian citrus psyllid</name>
    <dbReference type="NCBI Taxonomy" id="121845"/>
    <lineage>
        <taxon>Eukaryota</taxon>
        <taxon>Metazoa</taxon>
        <taxon>Ecdysozoa</taxon>
        <taxon>Arthropoda</taxon>
        <taxon>Hexapoda</taxon>
        <taxon>Insecta</taxon>
        <taxon>Pterygota</taxon>
        <taxon>Neoptera</taxon>
        <taxon>Paraneoptera</taxon>
        <taxon>Hemiptera</taxon>
        <taxon>Sternorrhyncha</taxon>
        <taxon>Psylloidea</taxon>
        <taxon>Psyllidae</taxon>
        <taxon>Diaphorininae</taxon>
        <taxon>Diaphorina</taxon>
    </lineage>
</organism>
<accession>A0A3Q0JMV1</accession>
<dbReference type="PROSITE" id="PS50196">
    <property type="entry name" value="RANBD1"/>
    <property type="match status" value="1"/>
</dbReference>
<dbReference type="InterPro" id="IPR045255">
    <property type="entry name" value="RanBP1-like"/>
</dbReference>
<dbReference type="KEGG" id="dci:103521812"/>
<sequence>EQLCAKFKLPEDAERFRSVFTQHKADNATTSATQTTKPAPPAGTVGFSKELTRIKAGSWECKQCYVMNQGGDKCVACNSANPQAKTPAPTSIFGTQAPTPTFGKGTPTFGVQGTPTFGTQASSTFGTPGATSFGFKFSAPPVLSTTTEPNAVLSTTTESNAVLSTTTENAESDDETTANDHDPLPDFKPIIPLPDEVPVTTGEENETVLFEQRAKLYRFVDKEWKERGVGQLKLLKNKDTGKVRLLMRRDIVHKICANHFLHQDMELKPMPNTKQAYIWFAQDYADEVVSD</sequence>
<dbReference type="Gene3D" id="4.10.1060.10">
    <property type="entry name" value="Zinc finger, RanBP2-type"/>
    <property type="match status" value="1"/>
</dbReference>
<name>A0A3Q0JMV1_DIACI</name>
<proteinExistence type="predicted"/>
<dbReference type="SUPFAM" id="SSF50729">
    <property type="entry name" value="PH domain-like"/>
    <property type="match status" value="1"/>
</dbReference>
<dbReference type="RefSeq" id="XP_026688120.1">
    <property type="nucleotide sequence ID" value="XM_026832319.1"/>
</dbReference>
<dbReference type="PANTHER" id="PTHR23138:SF87">
    <property type="entry name" value="E3 SUMO-PROTEIN LIGASE RANBP2"/>
    <property type="match status" value="1"/>
</dbReference>
<evidence type="ECO:0000313" key="4">
    <source>
        <dbReference type="RefSeq" id="XP_026688120.1"/>
    </source>
</evidence>
<dbReference type="Pfam" id="PF00638">
    <property type="entry name" value="Ran_BP1"/>
    <property type="match status" value="1"/>
</dbReference>
<dbReference type="SMART" id="SM00160">
    <property type="entry name" value="RanBD"/>
    <property type="match status" value="1"/>
</dbReference>